<evidence type="ECO:0000256" key="3">
    <source>
        <dbReference type="ARBA" id="ARBA00023015"/>
    </source>
</evidence>
<dbReference type="Pfam" id="PF13873">
    <property type="entry name" value="Myb_DNA-bind_5"/>
    <property type="match status" value="1"/>
</dbReference>
<comment type="function">
    <text evidence="6">Involved in transvection phenomena (= synapsis-dependent gene expression), where the synaptic pairing of chromosomes carrying genes with which zeste interacts influences the expression of these genes. Zeste binds to DNA and stimulates transcription from a nearby promoter.</text>
</comment>
<dbReference type="EMBL" id="LR899011">
    <property type="protein sequence ID" value="CAD7086227.1"/>
    <property type="molecule type" value="Genomic_DNA"/>
</dbReference>
<evidence type="ECO:0000313" key="9">
    <source>
        <dbReference type="Proteomes" id="UP000594454"/>
    </source>
</evidence>
<evidence type="ECO:0000256" key="5">
    <source>
        <dbReference type="ARBA" id="ARBA00023163"/>
    </source>
</evidence>
<comment type="subunit">
    <text evidence="1">Self-associates forming complexes of several hundred monomers.</text>
</comment>
<dbReference type="GO" id="GO:0003677">
    <property type="term" value="F:DNA binding"/>
    <property type="evidence" value="ECO:0007669"/>
    <property type="project" value="UniProtKB-KW"/>
</dbReference>
<keyword evidence="9" id="KW-1185">Reference proteome</keyword>
<accession>A0A7R8YUI3</accession>
<evidence type="ECO:0000256" key="6">
    <source>
        <dbReference type="ARBA" id="ARBA00025466"/>
    </source>
</evidence>
<evidence type="ECO:0000256" key="4">
    <source>
        <dbReference type="ARBA" id="ARBA00023125"/>
    </source>
</evidence>
<feature type="domain" description="Myb/SANT-like DNA-binding" evidence="7">
    <location>
        <begin position="12"/>
        <end position="85"/>
    </location>
</feature>
<dbReference type="OrthoDB" id="3066195at2759"/>
<keyword evidence="5" id="KW-0804">Transcription</keyword>
<sequence length="269" mass="31118">MHSVIVQKRRKRSINFTESDRQVLINLVQPHLSVIENKRMDKFTSKLKSETWENIKTQYNQLNTEPRTALQLKLFYEANKYRMRRMNKTTTDANQSDEKIDGKIVKIELERKTILDALAQTETEQGQSDDSEVRSPKAKIKCVDIEKLQETKQLETSDRAKAQEVGKSSSLKVPLSKDADTDFAGFNLRPPFNSTTLQASLMSTVQSPDSALTKQDELHAMRMKILEDERLFRRQEHLKHMEYFEIGIMALKAFLLKQAQSTPLVTNQK</sequence>
<dbReference type="InParanoid" id="A0A7R8YUI3"/>
<proteinExistence type="predicted"/>
<keyword evidence="3" id="KW-0805">Transcription regulation</keyword>
<dbReference type="InterPro" id="IPR028002">
    <property type="entry name" value="Myb_DNA-bind_5"/>
</dbReference>
<organism evidence="8 9">
    <name type="scientific">Hermetia illucens</name>
    <name type="common">Black soldier fly</name>
    <dbReference type="NCBI Taxonomy" id="343691"/>
    <lineage>
        <taxon>Eukaryota</taxon>
        <taxon>Metazoa</taxon>
        <taxon>Ecdysozoa</taxon>
        <taxon>Arthropoda</taxon>
        <taxon>Hexapoda</taxon>
        <taxon>Insecta</taxon>
        <taxon>Pterygota</taxon>
        <taxon>Neoptera</taxon>
        <taxon>Endopterygota</taxon>
        <taxon>Diptera</taxon>
        <taxon>Brachycera</taxon>
        <taxon>Stratiomyomorpha</taxon>
        <taxon>Stratiomyidae</taxon>
        <taxon>Hermetiinae</taxon>
        <taxon>Hermetia</taxon>
    </lineage>
</organism>
<dbReference type="Proteomes" id="UP000594454">
    <property type="component" value="Chromosome 3"/>
</dbReference>
<dbReference type="AlphaFoldDB" id="A0A7R8YUI3"/>
<gene>
    <name evidence="8" type="ORF">HERILL_LOCUS9016</name>
</gene>
<keyword evidence="4" id="KW-0238">DNA-binding</keyword>
<name>A0A7R8YUI3_HERIL</name>
<evidence type="ECO:0000259" key="7">
    <source>
        <dbReference type="Pfam" id="PF13873"/>
    </source>
</evidence>
<evidence type="ECO:0000313" key="8">
    <source>
        <dbReference type="EMBL" id="CAD7086227.1"/>
    </source>
</evidence>
<evidence type="ECO:0000256" key="2">
    <source>
        <dbReference type="ARBA" id="ARBA00016807"/>
    </source>
</evidence>
<evidence type="ECO:0000256" key="1">
    <source>
        <dbReference type="ARBA" id="ARBA00011764"/>
    </source>
</evidence>
<protein>
    <recommendedName>
        <fullName evidence="2">Regulatory protein zeste</fullName>
    </recommendedName>
</protein>
<reference evidence="8 9" key="1">
    <citation type="submission" date="2020-11" db="EMBL/GenBank/DDBJ databases">
        <authorList>
            <person name="Wallbank WR R."/>
            <person name="Pardo Diaz C."/>
            <person name="Kozak K."/>
            <person name="Martin S."/>
            <person name="Jiggins C."/>
            <person name="Moest M."/>
            <person name="Warren A I."/>
            <person name="Generalovic N T."/>
            <person name="Byers J.R.P. K."/>
            <person name="Montejo-Kovacevich G."/>
            <person name="Yen C E."/>
        </authorList>
    </citation>
    <scope>NUCLEOTIDE SEQUENCE [LARGE SCALE GENOMIC DNA]</scope>
</reference>